<keyword evidence="3" id="KW-1185">Reference proteome</keyword>
<dbReference type="InterPro" id="IPR000477">
    <property type="entry name" value="RT_dom"/>
</dbReference>
<comment type="caution">
    <text evidence="2">The sequence shown here is derived from an EMBL/GenBank/DDBJ whole genome shotgun (WGS) entry which is preliminary data.</text>
</comment>
<dbReference type="PROSITE" id="PS50878">
    <property type="entry name" value="RT_POL"/>
    <property type="match status" value="1"/>
</dbReference>
<organism evidence="2 3">
    <name type="scientific">Periplaneta americana</name>
    <name type="common">American cockroach</name>
    <name type="synonym">Blatta americana</name>
    <dbReference type="NCBI Taxonomy" id="6978"/>
    <lineage>
        <taxon>Eukaryota</taxon>
        <taxon>Metazoa</taxon>
        <taxon>Ecdysozoa</taxon>
        <taxon>Arthropoda</taxon>
        <taxon>Hexapoda</taxon>
        <taxon>Insecta</taxon>
        <taxon>Pterygota</taxon>
        <taxon>Neoptera</taxon>
        <taxon>Polyneoptera</taxon>
        <taxon>Dictyoptera</taxon>
        <taxon>Blattodea</taxon>
        <taxon>Blattoidea</taxon>
        <taxon>Blattidae</taxon>
        <taxon>Blattinae</taxon>
        <taxon>Periplaneta</taxon>
    </lineage>
</organism>
<evidence type="ECO:0000259" key="1">
    <source>
        <dbReference type="PROSITE" id="PS50878"/>
    </source>
</evidence>
<dbReference type="Pfam" id="PF00078">
    <property type="entry name" value="RVT_1"/>
    <property type="match status" value="1"/>
</dbReference>
<accession>A0ABQ8SKN7</accession>
<feature type="domain" description="Reverse transcriptase" evidence="1">
    <location>
        <begin position="157"/>
        <end position="371"/>
    </location>
</feature>
<evidence type="ECO:0000313" key="2">
    <source>
        <dbReference type="EMBL" id="KAJ4434696.1"/>
    </source>
</evidence>
<dbReference type="CDD" id="cd01650">
    <property type="entry name" value="RT_nLTR_like"/>
    <property type="match status" value="1"/>
</dbReference>
<dbReference type="EMBL" id="JAJSOF020000025">
    <property type="protein sequence ID" value="KAJ4434696.1"/>
    <property type="molecule type" value="Genomic_DNA"/>
</dbReference>
<evidence type="ECO:0000313" key="3">
    <source>
        <dbReference type="Proteomes" id="UP001148838"/>
    </source>
</evidence>
<sequence>MVSRETLRRYATRRSETNKQMERSLIPVSERVGVGEGRKLRVFENKVLSKIFDAKRDEVTGEWRKLHNAELQALYSSLDIIRNNKSRCLSWAGHIASMGESRNAYRMLVGRPEGKRPLGSPRRRWEDNIKMDMREVEYDDRDWINLAQDRDRWQAYVRAAESCFPQQWKKSNIVAIIKPGKEEVKDVSKYRPISLLNVAGKVLDKLMINRILHHVHTNTAGLNRNQYGFMPQKGTVDALIAAKEIIEENLSENNCIAVVSLDVRGAFDAAWWPGILYNLRELKCPKNLFNLARSYFSNRIAALGTNTFKIERPVTMGCPQGSCSGPGFWNILYNSLLNLDFTHRTRVIAFADDLMVLTQGKPLRMQRIMPT</sequence>
<gene>
    <name evidence="2" type="ORF">ANN_23264</name>
</gene>
<reference evidence="2 3" key="1">
    <citation type="journal article" date="2022" name="Allergy">
        <title>Genome assembly and annotation of Periplaneta americana reveal a comprehensive cockroach allergen profile.</title>
        <authorList>
            <person name="Wang L."/>
            <person name="Xiong Q."/>
            <person name="Saelim N."/>
            <person name="Wang L."/>
            <person name="Nong W."/>
            <person name="Wan A.T."/>
            <person name="Shi M."/>
            <person name="Liu X."/>
            <person name="Cao Q."/>
            <person name="Hui J.H.L."/>
            <person name="Sookrung N."/>
            <person name="Leung T.F."/>
            <person name="Tungtrongchitr A."/>
            <person name="Tsui S.K.W."/>
        </authorList>
    </citation>
    <scope>NUCLEOTIDE SEQUENCE [LARGE SCALE GENOMIC DNA]</scope>
    <source>
        <strain evidence="2">PWHHKU_190912</strain>
    </source>
</reference>
<dbReference type="Proteomes" id="UP001148838">
    <property type="component" value="Unassembled WGS sequence"/>
</dbReference>
<protein>
    <recommendedName>
        <fullName evidence="1">Reverse transcriptase domain-containing protein</fullName>
    </recommendedName>
</protein>
<dbReference type="PANTHER" id="PTHR19446">
    <property type="entry name" value="REVERSE TRANSCRIPTASES"/>
    <property type="match status" value="1"/>
</dbReference>
<proteinExistence type="predicted"/>
<name>A0ABQ8SKN7_PERAM</name>